<feature type="transmembrane region" description="Helical" evidence="1">
    <location>
        <begin position="131"/>
        <end position="152"/>
    </location>
</feature>
<protein>
    <submittedName>
        <fullName evidence="2">DUF3429 domain-containing protein</fullName>
    </submittedName>
</protein>
<dbReference type="EMBL" id="JADJEV010000005">
    <property type="protein sequence ID" value="MBK6974933.1"/>
    <property type="molecule type" value="Genomic_DNA"/>
</dbReference>
<evidence type="ECO:0000313" key="2">
    <source>
        <dbReference type="EMBL" id="MBK6974933.1"/>
    </source>
</evidence>
<keyword evidence="1" id="KW-0812">Transmembrane</keyword>
<comment type="caution">
    <text evidence="2">The sequence shown here is derived from an EMBL/GenBank/DDBJ whole genome shotgun (WGS) entry which is preliminary data.</text>
</comment>
<evidence type="ECO:0000313" key="3">
    <source>
        <dbReference type="Proteomes" id="UP000807785"/>
    </source>
</evidence>
<dbReference type="InterPro" id="IPR021836">
    <property type="entry name" value="DUF3429"/>
</dbReference>
<dbReference type="AlphaFoldDB" id="A0A9D7HNM3"/>
<dbReference type="PANTHER" id="PTHR15887">
    <property type="entry name" value="TRANSMEMBRANE PROTEIN 69"/>
    <property type="match status" value="1"/>
</dbReference>
<dbReference type="Proteomes" id="UP000807785">
    <property type="component" value="Unassembled WGS sequence"/>
</dbReference>
<accession>A0A9D7HNM3</accession>
<dbReference type="PANTHER" id="PTHR15887:SF1">
    <property type="entry name" value="TRANSMEMBRANE PROTEIN 69"/>
    <property type="match status" value="1"/>
</dbReference>
<organism evidence="2 3">
    <name type="scientific">Candidatus Methylophosphatis roskildensis</name>
    <dbReference type="NCBI Taxonomy" id="2899263"/>
    <lineage>
        <taxon>Bacteria</taxon>
        <taxon>Pseudomonadati</taxon>
        <taxon>Pseudomonadota</taxon>
        <taxon>Betaproteobacteria</taxon>
        <taxon>Nitrosomonadales</taxon>
        <taxon>Sterolibacteriaceae</taxon>
        <taxon>Candidatus Methylophosphatis</taxon>
    </lineage>
</organism>
<keyword evidence="1" id="KW-0472">Membrane</keyword>
<evidence type="ECO:0000256" key="1">
    <source>
        <dbReference type="SAM" id="Phobius"/>
    </source>
</evidence>
<feature type="transmembrane region" description="Helical" evidence="1">
    <location>
        <begin position="46"/>
        <end position="68"/>
    </location>
</feature>
<sequence length="153" mass="16770">MDSSAHSKRISIPKAPLWLGLAGLIPFFGMLSLAAGIEGPQRTVRLFYLAGYGAIILSFVGALHWGVAMMLTRDSDADRWKLMTWSTVPALIGWSTLPLPPHPAFAVLIVTFWVHFVMDRGLATRHGVPDWYLPLRLILTSGATVCLALGLFL</sequence>
<name>A0A9D7HNM3_9PROT</name>
<gene>
    <name evidence="2" type="ORF">IPH26_19040</name>
</gene>
<keyword evidence="1" id="KW-1133">Transmembrane helix</keyword>
<reference evidence="2" key="1">
    <citation type="submission" date="2020-10" db="EMBL/GenBank/DDBJ databases">
        <title>Connecting structure to function with the recovery of over 1000 high-quality activated sludge metagenome-assembled genomes encoding full-length rRNA genes using long-read sequencing.</title>
        <authorList>
            <person name="Singleton C.M."/>
            <person name="Petriglieri F."/>
            <person name="Kristensen J.M."/>
            <person name="Kirkegaard R.H."/>
            <person name="Michaelsen T.Y."/>
            <person name="Andersen M.H."/>
            <person name="Karst S.M."/>
            <person name="Dueholm M.S."/>
            <person name="Nielsen P.H."/>
            <person name="Albertsen M."/>
        </authorList>
    </citation>
    <scope>NUCLEOTIDE SEQUENCE</scope>
    <source>
        <strain evidence="2">Bjer_18-Q3-R1-45_BAT3C.347</strain>
    </source>
</reference>
<dbReference type="Pfam" id="PF11911">
    <property type="entry name" value="DUF3429"/>
    <property type="match status" value="1"/>
</dbReference>
<proteinExistence type="predicted"/>